<reference evidence="2" key="1">
    <citation type="journal article" date="2019" name="Int. J. Syst. Evol. Microbiol.">
        <title>The Global Catalogue of Microorganisms (GCM) 10K type strain sequencing project: providing services to taxonomists for standard genome sequencing and annotation.</title>
        <authorList>
            <consortium name="The Broad Institute Genomics Platform"/>
            <consortium name="The Broad Institute Genome Sequencing Center for Infectious Disease"/>
            <person name="Wu L."/>
            <person name="Ma J."/>
        </authorList>
    </citation>
    <scope>NUCLEOTIDE SEQUENCE [LARGE SCALE GENOMIC DNA]</scope>
    <source>
        <strain evidence="2">JCM 17386</strain>
    </source>
</reference>
<dbReference type="RefSeq" id="WP_229353998.1">
    <property type="nucleotide sequence ID" value="NZ_BAABAO010000005.1"/>
</dbReference>
<dbReference type="NCBIfam" id="NF047539">
    <property type="entry name" value="XAC2610_fam"/>
    <property type="match status" value="1"/>
</dbReference>
<accession>A0ABP7Y2K2</accession>
<sequence>MKKGLLHIIICLFFSISYSQNDISFVQKDKSKIEISFKNKIGTSEEEYEQAVEIKNTQTGKTQIINNIEVSITGKPSHLEINDYNFDGYTDFASFHTDDGMGVYTIYQIFIFNPKTKNFENLEFPTHYNPKCDMFCDVKIDKIKKTLTSSCRGGAKTHNDIWKYDQNKKLILLKTTSY</sequence>
<dbReference type="Proteomes" id="UP001501333">
    <property type="component" value="Unassembled WGS sequence"/>
</dbReference>
<dbReference type="InterPro" id="IPR058087">
    <property type="entry name" value="XAC2610_dom"/>
</dbReference>
<organism evidence="1 2">
    <name type="scientific">Flavobacterium chungbukense</name>
    <dbReference type="NCBI Taxonomy" id="877464"/>
    <lineage>
        <taxon>Bacteria</taxon>
        <taxon>Pseudomonadati</taxon>
        <taxon>Bacteroidota</taxon>
        <taxon>Flavobacteriia</taxon>
        <taxon>Flavobacteriales</taxon>
        <taxon>Flavobacteriaceae</taxon>
        <taxon>Flavobacterium</taxon>
    </lineage>
</organism>
<name>A0ABP7Y2K2_9FLAO</name>
<evidence type="ECO:0000313" key="2">
    <source>
        <dbReference type="Proteomes" id="UP001501333"/>
    </source>
</evidence>
<evidence type="ECO:0000313" key="1">
    <source>
        <dbReference type="EMBL" id="GAA4129686.1"/>
    </source>
</evidence>
<protein>
    <recommendedName>
        <fullName evidence="3">PLAT domain-containing protein</fullName>
    </recommendedName>
</protein>
<keyword evidence="2" id="KW-1185">Reference proteome</keyword>
<dbReference type="EMBL" id="BAABAO010000005">
    <property type="protein sequence ID" value="GAA4129686.1"/>
    <property type="molecule type" value="Genomic_DNA"/>
</dbReference>
<gene>
    <name evidence="1" type="ORF">GCM10022250_19680</name>
</gene>
<proteinExistence type="predicted"/>
<evidence type="ECO:0008006" key="3">
    <source>
        <dbReference type="Google" id="ProtNLM"/>
    </source>
</evidence>
<comment type="caution">
    <text evidence="1">The sequence shown here is derived from an EMBL/GenBank/DDBJ whole genome shotgun (WGS) entry which is preliminary data.</text>
</comment>